<dbReference type="FunFam" id="3.20.20.80:FF:000067">
    <property type="entry name" value="Glucan 1,3-beta-glucosidase A"/>
    <property type="match status" value="1"/>
</dbReference>
<dbReference type="EC" id="3.2.1.58" evidence="8"/>
<dbReference type="InterPro" id="IPR010431">
    <property type="entry name" value="Fascin"/>
</dbReference>
<dbReference type="STRING" id="74649.A0A2P6RQZ3"/>
<evidence type="ECO:0000256" key="1">
    <source>
        <dbReference type="ARBA" id="ARBA00005641"/>
    </source>
</evidence>
<dbReference type="AlphaFoldDB" id="A0A2P6RQZ3"/>
<dbReference type="GO" id="GO:0016477">
    <property type="term" value="P:cell migration"/>
    <property type="evidence" value="ECO:0007669"/>
    <property type="project" value="TreeGrafter"/>
</dbReference>
<evidence type="ECO:0000256" key="4">
    <source>
        <dbReference type="RuleBase" id="RU361153"/>
    </source>
</evidence>
<keyword evidence="3 4" id="KW-0326">Glycosidase</keyword>
<dbReference type="Gene3D" id="2.80.10.50">
    <property type="match status" value="1"/>
</dbReference>
<sequence length="501" mass="56261">MAYYNIYPVLALYLSCFASLSSAQDLKLPLKSVNLGNWLVVEGWMKPSLFDEIPNKDLLDGTKVQLKSTKLQNYLAAENGGDSIVVINRTAASDWETFRLWRIDENSFNFRVSNKQFVGLSSEGTNRIVAMRDAPGDTETFLIVRKDGEPNRIRIQASNGLFLQAISDTILTADYGGSGWDDSDPSVFTMTIVGSLQGEYQIANGYGPDKAPQVLQDHRNSYITEEDFRFMSSNGLTAVRIPVGWWIACDPTPPKPFVGGSLQALDNAFTWAQKYGLKVIIDLHAVQASQNGMEHSATRDGYLEFGDSSIQDTVEVIDFLAERYAKNPALGAIELINEPWAPLVTLDTLKNYYKAGYDAIRKYTSSAYVILSNRLGPADRKELLSFAQGLSKAVIDVHYYSLYSDMFNGFSVQQNIDFIYNQRGSDLAAVTTSDGPLTFVGEWVAEWAINGASMEDYHRFAKAQLDVYGRATFGWAYWSYKCQYNHWSLKWMIENNYIKLN</sequence>
<protein>
    <submittedName>
        <fullName evidence="8">Putative glucan 1,3-beta-glucosidase</fullName>
        <ecNumber evidence="8">3.2.1.58</ecNumber>
    </submittedName>
</protein>
<dbReference type="Proteomes" id="UP000238479">
    <property type="component" value="Chromosome 2"/>
</dbReference>
<dbReference type="FunFam" id="2.80.10.50:FF:000056">
    <property type="entry name" value="Glucan 1,3-beta-glucosidase A"/>
    <property type="match status" value="1"/>
</dbReference>
<feature type="signal peptide" evidence="5">
    <location>
        <begin position="1"/>
        <end position="23"/>
    </location>
</feature>
<dbReference type="GO" id="GO:0000272">
    <property type="term" value="P:polysaccharide catabolic process"/>
    <property type="evidence" value="ECO:0007669"/>
    <property type="project" value="InterPro"/>
</dbReference>
<dbReference type="GO" id="GO:0007163">
    <property type="term" value="P:establishment or maintenance of cell polarity"/>
    <property type="evidence" value="ECO:0007669"/>
    <property type="project" value="TreeGrafter"/>
</dbReference>
<feature type="domain" description="Glycoside hydrolase family 5" evidence="6">
    <location>
        <begin position="220"/>
        <end position="480"/>
    </location>
</feature>
<dbReference type="CDD" id="cd00257">
    <property type="entry name" value="beta-trefoil_FSCN-like"/>
    <property type="match status" value="1"/>
</dbReference>
<dbReference type="SUPFAM" id="SSF50405">
    <property type="entry name" value="Actin-crosslinking proteins"/>
    <property type="match status" value="1"/>
</dbReference>
<dbReference type="GO" id="GO:0004338">
    <property type="term" value="F:glucan exo-1,3-beta-glucosidase activity"/>
    <property type="evidence" value="ECO:0007669"/>
    <property type="project" value="UniProtKB-EC"/>
</dbReference>
<organism evidence="8 9">
    <name type="scientific">Rosa chinensis</name>
    <name type="common">China rose</name>
    <dbReference type="NCBI Taxonomy" id="74649"/>
    <lineage>
        <taxon>Eukaryota</taxon>
        <taxon>Viridiplantae</taxon>
        <taxon>Streptophyta</taxon>
        <taxon>Embryophyta</taxon>
        <taxon>Tracheophyta</taxon>
        <taxon>Spermatophyta</taxon>
        <taxon>Magnoliopsida</taxon>
        <taxon>eudicotyledons</taxon>
        <taxon>Gunneridae</taxon>
        <taxon>Pentapetalae</taxon>
        <taxon>rosids</taxon>
        <taxon>fabids</taxon>
        <taxon>Rosales</taxon>
        <taxon>Rosaceae</taxon>
        <taxon>Rosoideae</taxon>
        <taxon>Rosoideae incertae sedis</taxon>
        <taxon>Rosa</taxon>
    </lineage>
</organism>
<dbReference type="EMBL" id="PDCK01000040">
    <property type="protein sequence ID" value="PRQ48840.1"/>
    <property type="molecule type" value="Genomic_DNA"/>
</dbReference>
<dbReference type="PANTHER" id="PTHR10551">
    <property type="entry name" value="FASCIN"/>
    <property type="match status" value="1"/>
</dbReference>
<feature type="chain" id="PRO_5015103914" evidence="5">
    <location>
        <begin position="24"/>
        <end position="501"/>
    </location>
</feature>
<dbReference type="PANTHER" id="PTHR10551:SF13">
    <property type="entry name" value="GLUCAN 1,3-BETA-GLUCOSIDASE ARB_04467-RELATED"/>
    <property type="match status" value="1"/>
</dbReference>
<feature type="domain" description="DUF7910" evidence="7">
    <location>
        <begin position="55"/>
        <end position="193"/>
    </location>
</feature>
<dbReference type="Gene3D" id="3.20.20.80">
    <property type="entry name" value="Glycosidases"/>
    <property type="match status" value="1"/>
</dbReference>
<keyword evidence="5" id="KW-0732">Signal</keyword>
<reference evidence="8 9" key="1">
    <citation type="journal article" date="2018" name="Nat. Genet.">
        <title>The Rosa genome provides new insights in the design of modern roses.</title>
        <authorList>
            <person name="Bendahmane M."/>
        </authorList>
    </citation>
    <scope>NUCLEOTIDE SEQUENCE [LARGE SCALE GENOMIC DNA]</scope>
    <source>
        <strain evidence="9">cv. Old Blush</strain>
    </source>
</reference>
<dbReference type="InterPro" id="IPR008999">
    <property type="entry name" value="Actin-crosslinking"/>
</dbReference>
<dbReference type="GO" id="GO:0051017">
    <property type="term" value="P:actin filament bundle assembly"/>
    <property type="evidence" value="ECO:0007669"/>
    <property type="project" value="TreeGrafter"/>
</dbReference>
<evidence type="ECO:0000313" key="8">
    <source>
        <dbReference type="EMBL" id="PRQ48840.1"/>
    </source>
</evidence>
<evidence type="ECO:0000256" key="5">
    <source>
        <dbReference type="SAM" id="SignalP"/>
    </source>
</evidence>
<dbReference type="GO" id="GO:0051015">
    <property type="term" value="F:actin filament binding"/>
    <property type="evidence" value="ECO:0007669"/>
    <property type="project" value="InterPro"/>
</dbReference>
<dbReference type="InterPro" id="IPR017853">
    <property type="entry name" value="GH"/>
</dbReference>
<dbReference type="OMA" id="WEYQGAS"/>
<gene>
    <name evidence="8" type="ORF">RchiOBHm_Chr2g0115211</name>
</gene>
<dbReference type="SUPFAM" id="SSF51445">
    <property type="entry name" value="(Trans)glycosidases"/>
    <property type="match status" value="1"/>
</dbReference>
<dbReference type="GO" id="GO:0005737">
    <property type="term" value="C:cytoplasm"/>
    <property type="evidence" value="ECO:0007669"/>
    <property type="project" value="TreeGrafter"/>
</dbReference>
<dbReference type="Gramene" id="PRQ48840">
    <property type="protein sequence ID" value="PRQ48840"/>
    <property type="gene ID" value="RchiOBHm_Chr2g0115211"/>
</dbReference>
<evidence type="ECO:0000256" key="2">
    <source>
        <dbReference type="ARBA" id="ARBA00022801"/>
    </source>
</evidence>
<proteinExistence type="inferred from homology"/>
<keyword evidence="2 4" id="KW-0378">Hydrolase</keyword>
<comment type="similarity">
    <text evidence="1 4">Belongs to the glycosyl hydrolase 5 (cellulase A) family.</text>
</comment>
<name>A0A2P6RQZ3_ROSCH</name>
<dbReference type="InterPro" id="IPR057232">
    <property type="entry name" value="DUF7910"/>
</dbReference>
<evidence type="ECO:0000259" key="7">
    <source>
        <dbReference type="Pfam" id="PF25490"/>
    </source>
</evidence>
<dbReference type="GO" id="GO:0015629">
    <property type="term" value="C:actin cytoskeleton"/>
    <property type="evidence" value="ECO:0007669"/>
    <property type="project" value="TreeGrafter"/>
</dbReference>
<accession>A0A2P6RQZ3</accession>
<keyword evidence="9" id="KW-1185">Reference proteome</keyword>
<evidence type="ECO:0000259" key="6">
    <source>
        <dbReference type="Pfam" id="PF00150"/>
    </source>
</evidence>
<dbReference type="Pfam" id="PF25490">
    <property type="entry name" value="DUF7910"/>
    <property type="match status" value="1"/>
</dbReference>
<evidence type="ECO:0000313" key="9">
    <source>
        <dbReference type="Proteomes" id="UP000238479"/>
    </source>
</evidence>
<comment type="caution">
    <text evidence="8">The sequence shown here is derived from an EMBL/GenBank/DDBJ whole genome shotgun (WGS) entry which is preliminary data.</text>
</comment>
<dbReference type="InterPro" id="IPR001547">
    <property type="entry name" value="Glyco_hydro_5"/>
</dbReference>
<dbReference type="Pfam" id="PF00150">
    <property type="entry name" value="Cellulase"/>
    <property type="match status" value="1"/>
</dbReference>
<evidence type="ECO:0000256" key="3">
    <source>
        <dbReference type="ARBA" id="ARBA00023295"/>
    </source>
</evidence>